<dbReference type="EMBL" id="UZAM01014434">
    <property type="protein sequence ID" value="VDP33902.1"/>
    <property type="molecule type" value="Genomic_DNA"/>
</dbReference>
<dbReference type="WBParaSite" id="SBAD_0001106801-mRNA-1">
    <property type="protein sequence ID" value="SBAD_0001106801-mRNA-1"/>
    <property type="gene ID" value="SBAD_0001106801"/>
</dbReference>
<reference evidence="3" key="1">
    <citation type="submission" date="2016-06" db="UniProtKB">
        <authorList>
            <consortium name="WormBaseParasite"/>
        </authorList>
    </citation>
    <scope>IDENTIFICATION</scope>
</reference>
<keyword evidence="2" id="KW-1185">Reference proteome</keyword>
<protein>
    <submittedName>
        <fullName evidence="3">DUF4338 domain-containing protein</fullName>
    </submittedName>
</protein>
<proteinExistence type="predicted"/>
<evidence type="ECO:0000313" key="1">
    <source>
        <dbReference type="EMBL" id="VDP33902.1"/>
    </source>
</evidence>
<organism evidence="3">
    <name type="scientific">Soboliphyme baturini</name>
    <dbReference type="NCBI Taxonomy" id="241478"/>
    <lineage>
        <taxon>Eukaryota</taxon>
        <taxon>Metazoa</taxon>
        <taxon>Ecdysozoa</taxon>
        <taxon>Nematoda</taxon>
        <taxon>Enoplea</taxon>
        <taxon>Dorylaimia</taxon>
        <taxon>Dioctophymatida</taxon>
        <taxon>Dioctophymatoidea</taxon>
        <taxon>Soboliphymatidae</taxon>
        <taxon>Soboliphyme</taxon>
    </lineage>
</organism>
<gene>
    <name evidence="1" type="ORF">SBAD_LOCUS10698</name>
</gene>
<evidence type="ECO:0000313" key="3">
    <source>
        <dbReference type="WBParaSite" id="SBAD_0001106801-mRNA-1"/>
    </source>
</evidence>
<name>A0A183J498_9BILA</name>
<sequence length="125" mass="14237">MRRRLRDRIIKQWVVRGAAVVVYLPTGKPSLGGIHVAANEQQAGSLSDPNAVANYNELFCLTGKTGKERSQAYIWVFVDRFRFLRHGFLSIIIDSCQRTTDVYLRKYLTLLAMAVIYRTAGRNLC</sequence>
<evidence type="ECO:0000313" key="2">
    <source>
        <dbReference type="Proteomes" id="UP000270296"/>
    </source>
</evidence>
<dbReference type="AlphaFoldDB" id="A0A183J498"/>
<reference evidence="1 2" key="2">
    <citation type="submission" date="2018-11" db="EMBL/GenBank/DDBJ databases">
        <authorList>
            <consortium name="Pathogen Informatics"/>
        </authorList>
    </citation>
    <scope>NUCLEOTIDE SEQUENCE [LARGE SCALE GENOMIC DNA]</scope>
</reference>
<dbReference type="Proteomes" id="UP000270296">
    <property type="component" value="Unassembled WGS sequence"/>
</dbReference>
<accession>A0A183J498</accession>